<evidence type="ECO:0000256" key="3">
    <source>
        <dbReference type="ARBA" id="ARBA00022519"/>
    </source>
</evidence>
<keyword evidence="5 14" id="KW-0812">Transmembrane</keyword>
<dbReference type="Proteomes" id="UP000184346">
    <property type="component" value="Unassembled WGS sequence"/>
</dbReference>
<feature type="transmembrane region" description="Helical" evidence="14">
    <location>
        <begin position="6"/>
        <end position="29"/>
    </location>
</feature>
<reference evidence="15 16" key="1">
    <citation type="submission" date="2016-11" db="EMBL/GenBank/DDBJ databases">
        <authorList>
            <person name="Jaros S."/>
            <person name="Januszkiewicz K."/>
            <person name="Wedrychowicz H."/>
        </authorList>
    </citation>
    <scope>NUCLEOTIDE SEQUENCE [LARGE SCALE GENOMIC DNA]</scope>
    <source>
        <strain evidence="15 16">DSM 19980</strain>
    </source>
</reference>
<keyword evidence="16" id="KW-1185">Reference proteome</keyword>
<keyword evidence="4" id="KW-0132">Cell division</keyword>
<comment type="similarity">
    <text evidence="10">Belongs to the ZapG family.</text>
</comment>
<feature type="compositionally biased region" description="Acidic residues" evidence="13">
    <location>
        <begin position="102"/>
        <end position="111"/>
    </location>
</feature>
<evidence type="ECO:0000256" key="8">
    <source>
        <dbReference type="ARBA" id="ARBA00023136"/>
    </source>
</evidence>
<feature type="region of interest" description="Disordered" evidence="13">
    <location>
        <begin position="93"/>
        <end position="150"/>
    </location>
</feature>
<name>A0A1M5C850_9GAMM</name>
<accession>A0A1M5C850</accession>
<dbReference type="Pfam" id="PF06295">
    <property type="entry name" value="ZapG-like"/>
    <property type="match status" value="1"/>
</dbReference>
<evidence type="ECO:0000256" key="11">
    <source>
        <dbReference type="ARBA" id="ARBA00035703"/>
    </source>
</evidence>
<dbReference type="PANTHER" id="PTHR39579:SF1">
    <property type="entry name" value="INNER MEMBRANE PROTEIN YHCB"/>
    <property type="match status" value="1"/>
</dbReference>
<dbReference type="GO" id="GO:0008360">
    <property type="term" value="P:regulation of cell shape"/>
    <property type="evidence" value="ECO:0007669"/>
    <property type="project" value="UniProtKB-KW"/>
</dbReference>
<protein>
    <recommendedName>
        <fullName evidence="11">Z-ring associated protein G</fullName>
    </recommendedName>
    <alternativeName>
        <fullName evidence="12">Cell division protein ZapG</fullName>
    </alternativeName>
</protein>
<gene>
    <name evidence="15" type="ORF">SAMN02745148_02813</name>
</gene>
<evidence type="ECO:0000256" key="9">
    <source>
        <dbReference type="ARBA" id="ARBA00023306"/>
    </source>
</evidence>
<evidence type="ECO:0000256" key="13">
    <source>
        <dbReference type="SAM" id="MobiDB-lite"/>
    </source>
</evidence>
<evidence type="ECO:0000256" key="12">
    <source>
        <dbReference type="ARBA" id="ARBA00035727"/>
    </source>
</evidence>
<comment type="subcellular location">
    <subcellularLocation>
        <location evidence="1">Cell inner membrane</location>
        <topology evidence="1">Single-pass membrane protein</topology>
    </subcellularLocation>
</comment>
<dbReference type="InterPro" id="IPR009386">
    <property type="entry name" value="ZapG-like"/>
</dbReference>
<keyword evidence="6" id="KW-0133">Cell shape</keyword>
<proteinExistence type="inferred from homology"/>
<dbReference type="GO" id="GO:0051301">
    <property type="term" value="P:cell division"/>
    <property type="evidence" value="ECO:0007669"/>
    <property type="project" value="UniProtKB-KW"/>
</dbReference>
<keyword evidence="8 14" id="KW-0472">Membrane</keyword>
<evidence type="ECO:0000313" key="15">
    <source>
        <dbReference type="EMBL" id="SHF50562.1"/>
    </source>
</evidence>
<evidence type="ECO:0000256" key="5">
    <source>
        <dbReference type="ARBA" id="ARBA00022692"/>
    </source>
</evidence>
<keyword evidence="3" id="KW-0997">Cell inner membrane</keyword>
<evidence type="ECO:0000313" key="16">
    <source>
        <dbReference type="Proteomes" id="UP000184346"/>
    </source>
</evidence>
<dbReference type="STRING" id="1121942.SAMN02745148_02813"/>
<dbReference type="AlphaFoldDB" id="A0A1M5C850"/>
<keyword evidence="2" id="KW-1003">Cell membrane</keyword>
<evidence type="ECO:0000256" key="4">
    <source>
        <dbReference type="ARBA" id="ARBA00022618"/>
    </source>
</evidence>
<sequence>MYESNIDWILAIASLLAGIGIGALGYHLLNANVARNQKVRQRLAETELELSQVRDALNDHFASAADLVKSIQRQSHELERQLLQNAERLSDDARLKRRLSGDGDEGVDTEAPEMPRDYADGNRGTLSEDFGLHQQPRDEEGTPATQPTRY</sequence>
<dbReference type="RefSeq" id="WP_072823958.1">
    <property type="nucleotide sequence ID" value="NZ_FQUJ01000013.1"/>
</dbReference>
<dbReference type="EMBL" id="FQUJ01000013">
    <property type="protein sequence ID" value="SHF50562.1"/>
    <property type="molecule type" value="Genomic_DNA"/>
</dbReference>
<keyword evidence="7 14" id="KW-1133">Transmembrane helix</keyword>
<dbReference type="PANTHER" id="PTHR39579">
    <property type="entry name" value="INNER MEMBRANE PROTEIN YHCB"/>
    <property type="match status" value="1"/>
</dbReference>
<evidence type="ECO:0000256" key="7">
    <source>
        <dbReference type="ARBA" id="ARBA00022989"/>
    </source>
</evidence>
<evidence type="ECO:0000256" key="2">
    <source>
        <dbReference type="ARBA" id="ARBA00022475"/>
    </source>
</evidence>
<organism evidence="15 16">
    <name type="scientific">Modicisalibacter ilicicola DSM 19980</name>
    <dbReference type="NCBI Taxonomy" id="1121942"/>
    <lineage>
        <taxon>Bacteria</taxon>
        <taxon>Pseudomonadati</taxon>
        <taxon>Pseudomonadota</taxon>
        <taxon>Gammaproteobacteria</taxon>
        <taxon>Oceanospirillales</taxon>
        <taxon>Halomonadaceae</taxon>
        <taxon>Modicisalibacter</taxon>
    </lineage>
</organism>
<evidence type="ECO:0000256" key="14">
    <source>
        <dbReference type="SAM" id="Phobius"/>
    </source>
</evidence>
<keyword evidence="9" id="KW-0131">Cell cycle</keyword>
<dbReference type="OrthoDB" id="6118727at2"/>
<evidence type="ECO:0000256" key="1">
    <source>
        <dbReference type="ARBA" id="ARBA00004377"/>
    </source>
</evidence>
<evidence type="ECO:0000256" key="6">
    <source>
        <dbReference type="ARBA" id="ARBA00022960"/>
    </source>
</evidence>
<dbReference type="GO" id="GO:0005886">
    <property type="term" value="C:plasma membrane"/>
    <property type="evidence" value="ECO:0007669"/>
    <property type="project" value="UniProtKB-SubCell"/>
</dbReference>
<evidence type="ECO:0000256" key="10">
    <source>
        <dbReference type="ARBA" id="ARBA00035657"/>
    </source>
</evidence>